<evidence type="ECO:0000256" key="2">
    <source>
        <dbReference type="ARBA" id="ARBA00022679"/>
    </source>
</evidence>
<dbReference type="RefSeq" id="WP_343045901.1">
    <property type="nucleotide sequence ID" value="NZ_JACBZS010000001.1"/>
</dbReference>
<evidence type="ECO:0000313" key="5">
    <source>
        <dbReference type="Proteomes" id="UP000527616"/>
    </source>
</evidence>
<evidence type="ECO:0000313" key="4">
    <source>
        <dbReference type="EMBL" id="NYI71156.1"/>
    </source>
</evidence>
<dbReference type="Proteomes" id="UP000527616">
    <property type="component" value="Unassembled WGS sequence"/>
</dbReference>
<comment type="caution">
    <text evidence="4">The sequence shown here is derived from an EMBL/GenBank/DDBJ whole genome shotgun (WGS) entry which is preliminary data.</text>
</comment>
<dbReference type="PANTHER" id="PTHR46401:SF2">
    <property type="entry name" value="GLYCOSYLTRANSFERASE WBBK-RELATED"/>
    <property type="match status" value="1"/>
</dbReference>
<dbReference type="EMBL" id="JACBZS010000001">
    <property type="protein sequence ID" value="NYI71156.1"/>
    <property type="molecule type" value="Genomic_DNA"/>
</dbReference>
<dbReference type="AlphaFoldDB" id="A0A7Z0D8Z3"/>
<dbReference type="Pfam" id="PF13692">
    <property type="entry name" value="Glyco_trans_1_4"/>
    <property type="match status" value="1"/>
</dbReference>
<keyword evidence="1" id="KW-0328">Glycosyltransferase</keyword>
<dbReference type="GO" id="GO:0016757">
    <property type="term" value="F:glycosyltransferase activity"/>
    <property type="evidence" value="ECO:0007669"/>
    <property type="project" value="UniProtKB-KW"/>
</dbReference>
<keyword evidence="2 4" id="KW-0808">Transferase</keyword>
<dbReference type="GO" id="GO:0009103">
    <property type="term" value="P:lipopolysaccharide biosynthetic process"/>
    <property type="evidence" value="ECO:0007669"/>
    <property type="project" value="TreeGrafter"/>
</dbReference>
<dbReference type="PANTHER" id="PTHR46401">
    <property type="entry name" value="GLYCOSYLTRANSFERASE WBBK-RELATED"/>
    <property type="match status" value="1"/>
</dbReference>
<feature type="domain" description="Glycosyltransferase subfamily 4-like N-terminal" evidence="3">
    <location>
        <begin position="25"/>
        <end position="225"/>
    </location>
</feature>
<organism evidence="4 5">
    <name type="scientific">Naumannella cuiyingiana</name>
    <dbReference type="NCBI Taxonomy" id="1347891"/>
    <lineage>
        <taxon>Bacteria</taxon>
        <taxon>Bacillati</taxon>
        <taxon>Actinomycetota</taxon>
        <taxon>Actinomycetes</taxon>
        <taxon>Propionibacteriales</taxon>
        <taxon>Propionibacteriaceae</taxon>
        <taxon>Naumannella</taxon>
    </lineage>
</organism>
<dbReference type="InterPro" id="IPR028098">
    <property type="entry name" value="Glyco_trans_4-like_N"/>
</dbReference>
<sequence>MLAGEGEVVRMRVALLSYRSKPHSGGQGTYVRQLSRGLVDIGHRVEVFSGPPYPELDPRVRLTRVPSLDLYREPDPFRVPRLAEFRDAVDVAEFALMCSAGFPEPWTFSVRVARLLAERHGDFDVIHDNQSLGSGLLALRRQGWPLVATIHHPISRDRRLDLARARGWRRITVRRWYGFLRMQRRVARRLPHLITVSASSAADIVADFGVSPKQITTVPLGVDTALFAPGRERVPGRIVCIASADMPLKGVPVLLEALAALRADREVELELITPPGGSAERQVRRLGLAGAVRIRSGLSEEELAEAIGTAQVACVPSLYEGFSLPAVEAMASGTPLVATRAGAIPEVVGQAAMLVPPGDAGELRLALAKVLDDAQLREALARRGRERVLQRYGWVAAARATAQVYTRAIEESGAAYRKGA</sequence>
<dbReference type="CDD" id="cd03801">
    <property type="entry name" value="GT4_PimA-like"/>
    <property type="match status" value="1"/>
</dbReference>
<dbReference type="Gene3D" id="3.40.50.2000">
    <property type="entry name" value="Glycogen Phosphorylase B"/>
    <property type="match status" value="2"/>
</dbReference>
<proteinExistence type="predicted"/>
<dbReference type="Pfam" id="PF13439">
    <property type="entry name" value="Glyco_transf_4"/>
    <property type="match status" value="1"/>
</dbReference>
<reference evidence="4 5" key="1">
    <citation type="submission" date="2020-07" db="EMBL/GenBank/DDBJ databases">
        <title>Sequencing the genomes of 1000 actinobacteria strains.</title>
        <authorList>
            <person name="Klenk H.-P."/>
        </authorList>
    </citation>
    <scope>NUCLEOTIDE SEQUENCE [LARGE SCALE GENOMIC DNA]</scope>
    <source>
        <strain evidence="4 5">DSM 103164</strain>
    </source>
</reference>
<gene>
    <name evidence="4" type="ORF">GGQ54_001716</name>
</gene>
<name>A0A7Z0D8Z3_9ACTN</name>
<accession>A0A7Z0D8Z3</accession>
<evidence type="ECO:0000259" key="3">
    <source>
        <dbReference type="Pfam" id="PF13439"/>
    </source>
</evidence>
<evidence type="ECO:0000256" key="1">
    <source>
        <dbReference type="ARBA" id="ARBA00022676"/>
    </source>
</evidence>
<keyword evidence="5" id="KW-1185">Reference proteome</keyword>
<dbReference type="SUPFAM" id="SSF53756">
    <property type="entry name" value="UDP-Glycosyltransferase/glycogen phosphorylase"/>
    <property type="match status" value="1"/>
</dbReference>
<protein>
    <submittedName>
        <fullName evidence="4">Glycosyltransferase involved in cell wall biosynthesis</fullName>
    </submittedName>
</protein>